<reference evidence="1 2" key="1">
    <citation type="submission" date="2019-04" db="EMBL/GenBank/DDBJ databases">
        <title>Shimia ponticola sp. nov., isolated from seawater.</title>
        <authorList>
            <person name="Kim Y.-O."/>
            <person name="Yoon J.-H."/>
        </authorList>
    </citation>
    <scope>NUCLEOTIDE SEQUENCE [LARGE SCALE GENOMIC DNA]</scope>
    <source>
        <strain evidence="1 2">MYP11</strain>
    </source>
</reference>
<dbReference type="RefSeq" id="WP_136464456.1">
    <property type="nucleotide sequence ID" value="NZ_SRKY01000005.1"/>
</dbReference>
<dbReference type="EMBL" id="SRKY01000005">
    <property type="protein sequence ID" value="THH34868.1"/>
    <property type="molecule type" value="Genomic_DNA"/>
</dbReference>
<dbReference type="GO" id="GO:0008168">
    <property type="term" value="F:methyltransferase activity"/>
    <property type="evidence" value="ECO:0007669"/>
    <property type="project" value="UniProtKB-KW"/>
</dbReference>
<sequence length="235" mass="26664">MASILQRLRRWRSARRRARFLTDYQSAVSDVGLTLQAQATQSTATYVRENMAQVQSVDTWRAVHDRAIAEVSLQDGLCLEFGVYSGTTANYIAAQRDWTVNGFDSFEGLPEPWRDGYDTAAFARQTPPSVSKAVTLHTGWFADTLPQFLTQVPAGQPVAYLHIDSDLYSSARTVLTLLADRLMPGAVIVFDEYFNYTGWEDGEFRAFQEFIAETGKRYRYLTYNRTHQQVALVMC</sequence>
<evidence type="ECO:0000313" key="2">
    <source>
        <dbReference type="Proteomes" id="UP000306602"/>
    </source>
</evidence>
<keyword evidence="1" id="KW-0489">Methyltransferase</keyword>
<dbReference type="OrthoDB" id="9811332at2"/>
<dbReference type="SUPFAM" id="SSF53335">
    <property type="entry name" value="S-adenosyl-L-methionine-dependent methyltransferases"/>
    <property type="match status" value="1"/>
</dbReference>
<keyword evidence="1" id="KW-0808">Transferase</keyword>
<evidence type="ECO:0000313" key="1">
    <source>
        <dbReference type="EMBL" id="THH34868.1"/>
    </source>
</evidence>
<gene>
    <name evidence="1" type="ORF">E4Z66_18095</name>
</gene>
<comment type="caution">
    <text evidence="1">The sequence shown here is derived from an EMBL/GenBank/DDBJ whole genome shotgun (WGS) entry which is preliminary data.</text>
</comment>
<dbReference type="Pfam" id="PF13578">
    <property type="entry name" value="Methyltransf_24"/>
    <property type="match status" value="1"/>
</dbReference>
<dbReference type="InterPro" id="IPR029063">
    <property type="entry name" value="SAM-dependent_MTases_sf"/>
</dbReference>
<name>A0A4S4N9W1_9RHOB</name>
<dbReference type="InterPro" id="IPR008884">
    <property type="entry name" value="TylF_MeTrfase"/>
</dbReference>
<dbReference type="AlphaFoldDB" id="A0A4S4N9W1"/>
<organism evidence="1 2">
    <name type="scientific">Aliishimia ponticola</name>
    <dbReference type="NCBI Taxonomy" id="2499833"/>
    <lineage>
        <taxon>Bacteria</taxon>
        <taxon>Pseudomonadati</taxon>
        <taxon>Pseudomonadota</taxon>
        <taxon>Alphaproteobacteria</taxon>
        <taxon>Rhodobacterales</taxon>
        <taxon>Paracoccaceae</taxon>
        <taxon>Aliishimia</taxon>
    </lineage>
</organism>
<dbReference type="Gene3D" id="3.40.50.150">
    <property type="entry name" value="Vaccinia Virus protein VP39"/>
    <property type="match status" value="1"/>
</dbReference>
<keyword evidence="2" id="KW-1185">Reference proteome</keyword>
<dbReference type="Proteomes" id="UP000306602">
    <property type="component" value="Unassembled WGS sequence"/>
</dbReference>
<dbReference type="GO" id="GO:0032259">
    <property type="term" value="P:methylation"/>
    <property type="evidence" value="ECO:0007669"/>
    <property type="project" value="UniProtKB-KW"/>
</dbReference>
<dbReference type="PANTHER" id="PTHR40036">
    <property type="entry name" value="MACROCIN O-METHYLTRANSFERASE"/>
    <property type="match status" value="1"/>
</dbReference>
<accession>A0A4S4N9W1</accession>
<dbReference type="PANTHER" id="PTHR40036:SF1">
    <property type="entry name" value="MACROCIN O-METHYLTRANSFERASE"/>
    <property type="match status" value="1"/>
</dbReference>
<proteinExistence type="predicted"/>
<protein>
    <submittedName>
        <fullName evidence="1">Class I SAM-dependent methyltransferase</fullName>
    </submittedName>
</protein>